<accession>A0A0D6XAS4</accession>
<proteinExistence type="predicted"/>
<dbReference type="AlphaFoldDB" id="A0A0D6XAS4"/>
<evidence type="ECO:0000313" key="2">
    <source>
        <dbReference type="EMBL" id="KIX84792.1"/>
    </source>
</evidence>
<dbReference type="Proteomes" id="UP000030364">
    <property type="component" value="Unassembled WGS sequence"/>
</dbReference>
<gene>
    <name evidence="2" type="ORF">THFILI_01150</name>
</gene>
<keyword evidence="3" id="KW-1185">Reference proteome</keyword>
<comment type="caution">
    <text evidence="2">The sequence shown here is derived from an EMBL/GenBank/DDBJ whole genome shotgun (WGS) entry which is preliminary data.</text>
</comment>
<feature type="region of interest" description="Disordered" evidence="1">
    <location>
        <begin position="26"/>
        <end position="57"/>
    </location>
</feature>
<reference evidence="2 3" key="1">
    <citation type="journal article" date="2015" name="Genome Announc.">
        <title>Draft Genome Sequence of the Thermophile Thermus filiformis ATCC 43280, Producer of Carotenoid-(Di)glucoside-Branched Fatty Acid (Di)esters and Source of Hyperthermostable Enzymes of Biotechnological Interest.</title>
        <authorList>
            <person name="Mandelli F."/>
            <person name="Oliveira Ramires B."/>
            <person name="Couger M.B."/>
            <person name="Paixao D.A."/>
            <person name="Camilo C.M."/>
            <person name="Polikarpov I."/>
            <person name="Prade R."/>
            <person name="Riano-Pachon D.M."/>
            <person name="Squina F.M."/>
        </authorList>
    </citation>
    <scope>NUCLEOTIDE SEQUENCE [LARGE SCALE GENOMIC DNA]</scope>
    <source>
        <strain evidence="2 3">ATCC 43280</strain>
    </source>
</reference>
<name>A0A0D6XAS4_THEFI</name>
<organism evidence="2 3">
    <name type="scientific">Thermus filiformis</name>
    <dbReference type="NCBI Taxonomy" id="276"/>
    <lineage>
        <taxon>Bacteria</taxon>
        <taxon>Thermotogati</taxon>
        <taxon>Deinococcota</taxon>
        <taxon>Deinococci</taxon>
        <taxon>Thermales</taxon>
        <taxon>Thermaceae</taxon>
        <taxon>Thermus</taxon>
    </lineage>
</organism>
<evidence type="ECO:0000256" key="1">
    <source>
        <dbReference type="SAM" id="MobiDB-lite"/>
    </source>
</evidence>
<sequence length="76" mass="8334">MLPEGNTGVVRPFAVGFPVRLLPGENIESPSVASPEEEHREEGIQSGPTERAVAPVRSVEPNRWLVQKGWALAYLQ</sequence>
<dbReference type="EMBL" id="JPSL02000034">
    <property type="protein sequence ID" value="KIX84792.1"/>
    <property type="molecule type" value="Genomic_DNA"/>
</dbReference>
<protein>
    <submittedName>
        <fullName evidence="2">Uncharacterized protein</fullName>
    </submittedName>
</protein>
<evidence type="ECO:0000313" key="3">
    <source>
        <dbReference type="Proteomes" id="UP000030364"/>
    </source>
</evidence>